<reference evidence="1 2" key="1">
    <citation type="submission" date="2018-11" db="EMBL/GenBank/DDBJ databases">
        <authorList>
            <consortium name="Pathogen Informatics"/>
        </authorList>
    </citation>
    <scope>NUCLEOTIDE SEQUENCE [LARGE SCALE GENOMIC DNA]</scope>
</reference>
<name>A0A183G3V2_HELPZ</name>
<dbReference type="OrthoDB" id="5868102at2759"/>
<dbReference type="WBParaSite" id="HPBE_0001612501-mRNA-1">
    <property type="protein sequence ID" value="HPBE_0001612501-mRNA-1"/>
    <property type="gene ID" value="HPBE_0001612501"/>
</dbReference>
<dbReference type="EMBL" id="UZAH01029238">
    <property type="protein sequence ID" value="VDP05027.1"/>
    <property type="molecule type" value="Genomic_DNA"/>
</dbReference>
<gene>
    <name evidence="1" type="ORF">HPBE_LOCUS16124</name>
</gene>
<dbReference type="AlphaFoldDB" id="A0A183G3V2"/>
<accession>A0A3P7ZTS4</accession>
<keyword evidence="2" id="KW-1185">Reference proteome</keyword>
<evidence type="ECO:0000313" key="3">
    <source>
        <dbReference type="WBParaSite" id="HPBE_0001612501-mRNA-1"/>
    </source>
</evidence>
<protein>
    <submittedName>
        <fullName evidence="3">Kinesin motor domain-containing protein</fullName>
    </submittedName>
</protein>
<dbReference type="Proteomes" id="UP000050761">
    <property type="component" value="Unassembled WGS sequence"/>
</dbReference>
<evidence type="ECO:0000313" key="1">
    <source>
        <dbReference type="EMBL" id="VDP05027.1"/>
    </source>
</evidence>
<reference evidence="3" key="2">
    <citation type="submission" date="2019-09" db="UniProtKB">
        <authorList>
            <consortium name="WormBaseParasite"/>
        </authorList>
    </citation>
    <scope>IDENTIFICATION</scope>
</reference>
<accession>A0A183G3V2</accession>
<evidence type="ECO:0000313" key="2">
    <source>
        <dbReference type="Proteomes" id="UP000050761"/>
    </source>
</evidence>
<organism evidence="2 3">
    <name type="scientific">Heligmosomoides polygyrus</name>
    <name type="common">Parasitic roundworm</name>
    <dbReference type="NCBI Taxonomy" id="6339"/>
    <lineage>
        <taxon>Eukaryota</taxon>
        <taxon>Metazoa</taxon>
        <taxon>Ecdysozoa</taxon>
        <taxon>Nematoda</taxon>
        <taxon>Chromadorea</taxon>
        <taxon>Rhabditida</taxon>
        <taxon>Rhabditina</taxon>
        <taxon>Rhabditomorpha</taxon>
        <taxon>Strongyloidea</taxon>
        <taxon>Heligmosomidae</taxon>
        <taxon>Heligmosomoides</taxon>
    </lineage>
</organism>
<sequence>MALEEVLSFRIMEPAEEQEPVVRLRNRPLSDSNGAQTAVQRGLEALHENSEDVDGKPNGADVQLLVASAS</sequence>
<proteinExistence type="predicted"/>